<dbReference type="PANTHER" id="PTHR10887:SF365">
    <property type="entry name" value="HELICASE WITH ZINC FINGER DOMAIN-RELATED"/>
    <property type="match status" value="1"/>
</dbReference>
<proteinExistence type="predicted"/>
<reference evidence="1" key="2">
    <citation type="journal article" date="2015" name="Fish Shellfish Immunol.">
        <title>Early steps in the European eel (Anguilla anguilla)-Vibrio vulnificus interaction in the gills: Role of the RtxA13 toxin.</title>
        <authorList>
            <person name="Callol A."/>
            <person name="Pajuelo D."/>
            <person name="Ebbesson L."/>
            <person name="Teles M."/>
            <person name="MacKenzie S."/>
            <person name="Amaro C."/>
        </authorList>
    </citation>
    <scope>NUCLEOTIDE SEQUENCE</scope>
</reference>
<organism evidence="1">
    <name type="scientific">Anguilla anguilla</name>
    <name type="common">European freshwater eel</name>
    <name type="synonym">Muraena anguilla</name>
    <dbReference type="NCBI Taxonomy" id="7936"/>
    <lineage>
        <taxon>Eukaryota</taxon>
        <taxon>Metazoa</taxon>
        <taxon>Chordata</taxon>
        <taxon>Craniata</taxon>
        <taxon>Vertebrata</taxon>
        <taxon>Euteleostomi</taxon>
        <taxon>Actinopterygii</taxon>
        <taxon>Neopterygii</taxon>
        <taxon>Teleostei</taxon>
        <taxon>Anguilliformes</taxon>
        <taxon>Anguillidae</taxon>
        <taxon>Anguilla</taxon>
    </lineage>
</organism>
<dbReference type="GO" id="GO:0005829">
    <property type="term" value="C:cytosol"/>
    <property type="evidence" value="ECO:0007669"/>
    <property type="project" value="TreeGrafter"/>
</dbReference>
<dbReference type="InterPro" id="IPR045055">
    <property type="entry name" value="DNA2/NAM7-like"/>
</dbReference>
<reference evidence="1" key="1">
    <citation type="submission" date="2014-11" db="EMBL/GenBank/DDBJ databases">
        <authorList>
            <person name="Amaro Gonzalez C."/>
        </authorList>
    </citation>
    <scope>NUCLEOTIDE SEQUENCE</scope>
</reference>
<protein>
    <submittedName>
        <fullName evidence="1">Uncharacterized protein</fullName>
    </submittedName>
</protein>
<dbReference type="SUPFAM" id="SSF52540">
    <property type="entry name" value="P-loop containing nucleoside triphosphate hydrolases"/>
    <property type="match status" value="1"/>
</dbReference>
<dbReference type="EMBL" id="GBXM01035107">
    <property type="protein sequence ID" value="JAH73470.1"/>
    <property type="molecule type" value="Transcribed_RNA"/>
</dbReference>
<dbReference type="PANTHER" id="PTHR10887">
    <property type="entry name" value="DNA2/NAM7 HELICASE FAMILY"/>
    <property type="match status" value="1"/>
</dbReference>
<dbReference type="InterPro" id="IPR027417">
    <property type="entry name" value="P-loop_NTPase"/>
</dbReference>
<accession>A0A0E9V7N9</accession>
<dbReference type="AlphaFoldDB" id="A0A0E9V7N9"/>
<evidence type="ECO:0000313" key="1">
    <source>
        <dbReference type="EMBL" id="JAH73470.1"/>
    </source>
</evidence>
<dbReference type="GO" id="GO:0043186">
    <property type="term" value="C:P granule"/>
    <property type="evidence" value="ECO:0007669"/>
    <property type="project" value="TreeGrafter"/>
</dbReference>
<name>A0A0E9V7N9_ANGAN</name>
<dbReference type="GO" id="GO:0035194">
    <property type="term" value="P:regulatory ncRNA-mediated post-transcriptional gene silencing"/>
    <property type="evidence" value="ECO:0007669"/>
    <property type="project" value="TreeGrafter"/>
</dbReference>
<dbReference type="Gene3D" id="3.40.50.300">
    <property type="entry name" value="P-loop containing nucleotide triphosphate hydrolases"/>
    <property type="match status" value="1"/>
</dbReference>
<sequence length="88" mass="9598">MAFIVGDTHDNKTVAPLLIYGPFGTGKTFTLATAAKEPVRQPGTKVLICTYTNSSADLYVKDHFHHYVNAGHAEAIPLRIKANKRSSL</sequence>